<feature type="signal peptide" evidence="4">
    <location>
        <begin position="1"/>
        <end position="18"/>
    </location>
</feature>
<evidence type="ECO:0000256" key="3">
    <source>
        <dbReference type="ARBA" id="ARBA00022801"/>
    </source>
</evidence>
<dbReference type="SUPFAM" id="SSF53474">
    <property type="entry name" value="alpha/beta-Hydrolases"/>
    <property type="match status" value="1"/>
</dbReference>
<evidence type="ECO:0000256" key="4">
    <source>
        <dbReference type="SAM" id="SignalP"/>
    </source>
</evidence>
<keyword evidence="3 6" id="KW-0378">Hydrolase</keyword>
<dbReference type="InterPro" id="IPR029058">
    <property type="entry name" value="AB_hydrolase_fold"/>
</dbReference>
<dbReference type="InterPro" id="IPR051601">
    <property type="entry name" value="Serine_prot/Carboxylest_S33"/>
</dbReference>
<keyword evidence="2 4" id="KW-0732">Signal</keyword>
<keyword evidence="7" id="KW-1185">Reference proteome</keyword>
<dbReference type="EMBL" id="JAAIKT010000013">
    <property type="protein sequence ID" value="NEW71514.1"/>
    <property type="molecule type" value="Genomic_DNA"/>
</dbReference>
<comment type="caution">
    <text evidence="6">The sequence shown here is derived from an EMBL/GenBank/DDBJ whole genome shotgun (WGS) entry which is preliminary data.</text>
</comment>
<evidence type="ECO:0000313" key="6">
    <source>
        <dbReference type="EMBL" id="NEW71514.1"/>
    </source>
</evidence>
<gene>
    <name evidence="6" type="ORF">G4H13_14155</name>
</gene>
<dbReference type="PANTHER" id="PTHR43248:SF29">
    <property type="entry name" value="TRIPEPTIDYL AMINOPEPTIDASE"/>
    <property type="match status" value="1"/>
</dbReference>
<evidence type="ECO:0000256" key="1">
    <source>
        <dbReference type="ARBA" id="ARBA00010088"/>
    </source>
</evidence>
<dbReference type="PANTHER" id="PTHR43248">
    <property type="entry name" value="2-SUCCINYL-6-HYDROXY-2,4-CYCLOHEXADIENE-1-CARBOXYLATE SYNTHASE"/>
    <property type="match status" value="1"/>
</dbReference>
<evidence type="ECO:0000259" key="5">
    <source>
        <dbReference type="Pfam" id="PF08386"/>
    </source>
</evidence>
<evidence type="ECO:0000256" key="2">
    <source>
        <dbReference type="ARBA" id="ARBA00022729"/>
    </source>
</evidence>
<dbReference type="RefSeq" id="WP_164427228.1">
    <property type="nucleotide sequence ID" value="NZ_JAAIKT010000013.1"/>
</dbReference>
<name>A0A6G4AFD7_9ACTN</name>
<organism evidence="6 7">
    <name type="scientific">Streptomyces rhizosphaericus</name>
    <dbReference type="NCBI Taxonomy" id="114699"/>
    <lineage>
        <taxon>Bacteria</taxon>
        <taxon>Bacillati</taxon>
        <taxon>Actinomycetota</taxon>
        <taxon>Actinomycetes</taxon>
        <taxon>Kitasatosporales</taxon>
        <taxon>Streptomycetaceae</taxon>
        <taxon>Streptomyces</taxon>
        <taxon>Streptomyces violaceusniger group</taxon>
    </lineage>
</organism>
<feature type="domain" description="Peptidase S33 tripeptidyl aminopeptidase-like C-terminal" evidence="5">
    <location>
        <begin position="405"/>
        <end position="499"/>
    </location>
</feature>
<dbReference type="Pfam" id="PF08386">
    <property type="entry name" value="Abhydrolase_4"/>
    <property type="match status" value="1"/>
</dbReference>
<dbReference type="GO" id="GO:0016787">
    <property type="term" value="F:hydrolase activity"/>
    <property type="evidence" value="ECO:0007669"/>
    <property type="project" value="UniProtKB-KW"/>
</dbReference>
<reference evidence="6" key="1">
    <citation type="submission" date="2020-02" db="EMBL/GenBank/DDBJ databases">
        <title>A new Streptomyces sp. for controlling soil-borne diseases.</title>
        <authorList>
            <person name="Li X."/>
            <person name="Tian Y."/>
            <person name="Gao K."/>
        </authorList>
    </citation>
    <scope>NUCLEOTIDE SEQUENCE [LARGE SCALE GENOMIC DNA]</scope>
    <source>
        <strain evidence="6">0250</strain>
    </source>
</reference>
<evidence type="ECO:0000313" key="7">
    <source>
        <dbReference type="Proteomes" id="UP000476310"/>
    </source>
</evidence>
<sequence length="505" mass="54142">MRRSLPLALAATAVAATAITGVSAVATPDRAAATLDEAAARPGTVEWGPCPEKTTSPLKADSPRLQCSTLEVPLDYRDPDGRQIEIAISRLASKEPSKRRGVLLTNPGGPGITGLGYPAVLAASGLPQKVLDSYDVIGLDPRGTGRSTPVTCDLTPEQRNRGNIPPYAHTAADVAREAGNARTIAKQCATSRTAWMLPHTTTANTARDMDRIRAALGEPKLSYLGGSYGSYLGAVYTTLFPGRSDRIVLDSNLGPGGYDVTAMRSLARGLEDRFPDFAAFAAAHPEYGLGTTPQRVTAKFFELARRLEAKPVRGIDGTLFRGITFDRLYSDASMPLVAEMWQALDKDRPLPPDTPPSMENMENFMAARFSVICGDSRWPGTVREYQRNVAVDRLRYPMLGGSTAGIGPCAFWPDKRVEPPVRIGDRGPSNVLMVQNERDPGTPLAGARELRRAFGKRATMVTADQGGHGVYPFGRNTCANDAVTAFLTAGQRPSRDLACAAEPSE</sequence>
<dbReference type="AlphaFoldDB" id="A0A6G4AFD7"/>
<dbReference type="Proteomes" id="UP000476310">
    <property type="component" value="Unassembled WGS sequence"/>
</dbReference>
<accession>A0A6G4AFD7</accession>
<feature type="chain" id="PRO_5039319858" evidence="4">
    <location>
        <begin position="19"/>
        <end position="505"/>
    </location>
</feature>
<protein>
    <submittedName>
        <fullName evidence="6">Alpha/beta hydrolase</fullName>
    </submittedName>
</protein>
<dbReference type="InterPro" id="IPR013595">
    <property type="entry name" value="Pept_S33_TAP-like_C"/>
</dbReference>
<dbReference type="Gene3D" id="3.40.50.1820">
    <property type="entry name" value="alpha/beta hydrolase"/>
    <property type="match status" value="1"/>
</dbReference>
<comment type="similarity">
    <text evidence="1">Belongs to the peptidase S33 family.</text>
</comment>
<proteinExistence type="inferred from homology"/>